<sequence length="185" mass="20266">MRRNKNHQHNQPPLLIYKTTKPANHYFHHSKPISNQIKSATMHFSTFTAASVLALASSTFASKVAVKNNCPQDIFLQITRQDQSHTQQKIASNGGYFSEQLNGQGNSYGITKNQDYYSPNTPKLIWGASDSAGVVYYSLNNVDGNPFNGQSVKLTGNQQSCPAVTSVDGSTKACSNVNDFTLTLC</sequence>
<dbReference type="Proteomes" id="UP000304951">
    <property type="component" value="Unassembled WGS sequence"/>
</dbReference>
<evidence type="ECO:0000313" key="1">
    <source>
        <dbReference type="EMBL" id="THV69665.1"/>
    </source>
</evidence>
<reference evidence="1 2" key="1">
    <citation type="submission" date="2018-10" db="EMBL/GenBank/DDBJ databases">
        <title>Fifty Aureobasidium pullulans genomes reveal a recombining polyextremotolerant generalist.</title>
        <authorList>
            <person name="Gostincar C."/>
            <person name="Turk M."/>
            <person name="Zajc J."/>
            <person name="Gunde-Cimerman N."/>
        </authorList>
    </citation>
    <scope>NUCLEOTIDE SEQUENCE [LARGE SCALE GENOMIC DNA]</scope>
    <source>
        <strain evidence="1 2">EXF-11900</strain>
    </source>
</reference>
<organism evidence="1 2">
    <name type="scientific">Aureobasidium pullulans</name>
    <name type="common">Black yeast</name>
    <name type="synonym">Pullularia pullulans</name>
    <dbReference type="NCBI Taxonomy" id="5580"/>
    <lineage>
        <taxon>Eukaryota</taxon>
        <taxon>Fungi</taxon>
        <taxon>Dikarya</taxon>
        <taxon>Ascomycota</taxon>
        <taxon>Pezizomycotina</taxon>
        <taxon>Dothideomycetes</taxon>
        <taxon>Dothideomycetidae</taxon>
        <taxon>Dothideales</taxon>
        <taxon>Saccotheciaceae</taxon>
        <taxon>Aureobasidium</taxon>
    </lineage>
</organism>
<dbReference type="PANTHER" id="PTHR36195">
    <property type="entry name" value="DOMAIN PROTEIN, PUTATIVE (AFU_ORTHOLOGUE AFUA_5G01990)-RELATED-RELATED"/>
    <property type="match status" value="1"/>
</dbReference>
<dbReference type="EMBL" id="QZAF01000240">
    <property type="protein sequence ID" value="THV69665.1"/>
    <property type="molecule type" value="Genomic_DNA"/>
</dbReference>
<dbReference type="PANTHER" id="PTHR36195:SF4">
    <property type="entry name" value="DOMAIN PROTEIN, PUTATIVE (AFU_ORTHOLOGUE AFUA_5G01990)-RELATED"/>
    <property type="match status" value="1"/>
</dbReference>
<comment type="caution">
    <text evidence="1">The sequence shown here is derived from an EMBL/GenBank/DDBJ whole genome shotgun (WGS) entry which is preliminary data.</text>
</comment>
<dbReference type="AlphaFoldDB" id="A0A4S8SGZ4"/>
<protein>
    <recommendedName>
        <fullName evidence="3">Bys1 family protein</fullName>
    </recommendedName>
</protein>
<evidence type="ECO:0000313" key="2">
    <source>
        <dbReference type="Proteomes" id="UP000304951"/>
    </source>
</evidence>
<name>A0A4S8SGZ4_AURPU</name>
<evidence type="ECO:0008006" key="3">
    <source>
        <dbReference type="Google" id="ProtNLM"/>
    </source>
</evidence>
<dbReference type="InterPro" id="IPR006771">
    <property type="entry name" value="CetA-like"/>
</dbReference>
<dbReference type="Pfam" id="PF04681">
    <property type="entry name" value="Bys1"/>
    <property type="match status" value="1"/>
</dbReference>
<proteinExistence type="predicted"/>
<accession>A0A4S8SGZ4</accession>
<gene>
    <name evidence="1" type="ORF">D6D28_05725</name>
</gene>